<comment type="pathway">
    <text evidence="9">Amino-acid biosynthesis; L-lysine biosynthesis via DAP pathway; LL-2,6-diaminopimelate from (S)-tetrahydrodipicolinate (succinylase route): step 1/3.</text>
</comment>
<keyword evidence="3 9" id="KW-0028">Amino-acid biosynthesis</keyword>
<dbReference type="InterPro" id="IPR037133">
    <property type="entry name" value="THP_succinylTrfase_N_sf"/>
</dbReference>
<dbReference type="Pfam" id="PF14602">
    <property type="entry name" value="Hexapep_2"/>
    <property type="match status" value="1"/>
</dbReference>
<dbReference type="HAMAP" id="MF_00811">
    <property type="entry name" value="DapD"/>
    <property type="match status" value="1"/>
</dbReference>
<gene>
    <name evidence="9 11" type="primary">dapD</name>
    <name evidence="11" type="ORF">KAJ83_06325</name>
</gene>
<dbReference type="GO" id="GO:0005737">
    <property type="term" value="C:cytoplasm"/>
    <property type="evidence" value="ECO:0007669"/>
    <property type="project" value="UniProtKB-SubCell"/>
</dbReference>
<dbReference type="EMBL" id="JAGMWN010000002">
    <property type="protein sequence ID" value="MBP5856616.1"/>
    <property type="molecule type" value="Genomic_DNA"/>
</dbReference>
<dbReference type="NCBIfam" id="NF008808">
    <property type="entry name" value="PRK11830.1"/>
    <property type="match status" value="1"/>
</dbReference>
<dbReference type="PANTHER" id="PTHR43300">
    <property type="entry name" value="ACETYLTRANSFERASE"/>
    <property type="match status" value="1"/>
</dbReference>
<proteinExistence type="inferred from homology"/>
<dbReference type="InterPro" id="IPR005664">
    <property type="entry name" value="DapD_Trfase_Hexpep_rpt_fam"/>
</dbReference>
<comment type="similarity">
    <text evidence="1 9">Belongs to the transferase hexapeptide repeat family.</text>
</comment>
<evidence type="ECO:0000256" key="4">
    <source>
        <dbReference type="ARBA" id="ARBA00022679"/>
    </source>
</evidence>
<keyword evidence="7 9" id="KW-0457">Lysine biosynthesis</keyword>
<evidence type="ECO:0000256" key="1">
    <source>
        <dbReference type="ARBA" id="ARBA00007274"/>
    </source>
</evidence>
<accession>A0A8J7V1Z4</accession>
<keyword evidence="6 9" id="KW-0220">Diaminopimelate biosynthesis</keyword>
<evidence type="ECO:0000256" key="8">
    <source>
        <dbReference type="ARBA" id="ARBA00023315"/>
    </source>
</evidence>
<dbReference type="GO" id="GO:0008666">
    <property type="term" value="F:2,3,4,5-tetrahydropyridine-2,6-dicarboxylate N-succinyltransferase activity"/>
    <property type="evidence" value="ECO:0007669"/>
    <property type="project" value="UniProtKB-UniRule"/>
</dbReference>
<dbReference type="SUPFAM" id="SSF51161">
    <property type="entry name" value="Trimeric LpxA-like enzymes"/>
    <property type="match status" value="1"/>
</dbReference>
<comment type="subunit">
    <text evidence="9">Homotrimer.</text>
</comment>
<reference evidence="11" key="1">
    <citation type="submission" date="2021-04" db="EMBL/GenBank/DDBJ databases">
        <authorList>
            <person name="Zhang D.-C."/>
        </authorList>
    </citation>
    <scope>NUCLEOTIDE SEQUENCE</scope>
    <source>
        <strain evidence="11">CGMCC 1.15697</strain>
    </source>
</reference>
<dbReference type="InterPro" id="IPR023180">
    <property type="entry name" value="THP_succinylTrfase_dom1"/>
</dbReference>
<evidence type="ECO:0000256" key="3">
    <source>
        <dbReference type="ARBA" id="ARBA00022605"/>
    </source>
</evidence>
<comment type="catalytic activity">
    <reaction evidence="9">
        <text>(S)-2,3,4,5-tetrahydrodipicolinate + succinyl-CoA + H2O = (S)-2-succinylamino-6-oxoheptanedioate + CoA</text>
        <dbReference type="Rhea" id="RHEA:17325"/>
        <dbReference type="ChEBI" id="CHEBI:15377"/>
        <dbReference type="ChEBI" id="CHEBI:15685"/>
        <dbReference type="ChEBI" id="CHEBI:16845"/>
        <dbReference type="ChEBI" id="CHEBI:57287"/>
        <dbReference type="ChEBI" id="CHEBI:57292"/>
        <dbReference type="EC" id="2.3.1.117"/>
    </reaction>
</comment>
<dbReference type="InterPro" id="IPR001451">
    <property type="entry name" value="Hexapep"/>
</dbReference>
<dbReference type="Gene3D" id="2.160.10.10">
    <property type="entry name" value="Hexapeptide repeat proteins"/>
    <property type="match status" value="1"/>
</dbReference>
<evidence type="ECO:0000256" key="7">
    <source>
        <dbReference type="ARBA" id="ARBA00023154"/>
    </source>
</evidence>
<evidence type="ECO:0000256" key="9">
    <source>
        <dbReference type="HAMAP-Rule" id="MF_00811"/>
    </source>
</evidence>
<dbReference type="Gene3D" id="1.10.166.10">
    <property type="entry name" value="Tetrahydrodipicolinate-N-succinyltransferase, N-terminal domain"/>
    <property type="match status" value="1"/>
</dbReference>
<evidence type="ECO:0000313" key="11">
    <source>
        <dbReference type="EMBL" id="MBP5856616.1"/>
    </source>
</evidence>
<feature type="binding site" evidence="9">
    <location>
        <position position="109"/>
    </location>
    <ligand>
        <name>substrate</name>
    </ligand>
</feature>
<dbReference type="Proteomes" id="UP000672602">
    <property type="component" value="Unassembled WGS sequence"/>
</dbReference>
<keyword evidence="2 9" id="KW-0963">Cytoplasm</keyword>
<comment type="subcellular location">
    <subcellularLocation>
        <location evidence="9">Cytoplasm</location>
    </subcellularLocation>
</comment>
<dbReference type="EC" id="2.3.1.117" evidence="9"/>
<dbReference type="InterPro" id="IPR011004">
    <property type="entry name" value="Trimer_LpxA-like_sf"/>
</dbReference>
<keyword evidence="4 9" id="KW-0808">Transferase</keyword>
<evidence type="ECO:0000256" key="6">
    <source>
        <dbReference type="ARBA" id="ARBA00022915"/>
    </source>
</evidence>
<feature type="domain" description="Tetrahydrodipicolinate-N-succinyltransferase chain A" evidence="10">
    <location>
        <begin position="5"/>
        <end position="71"/>
    </location>
</feature>
<evidence type="ECO:0000256" key="5">
    <source>
        <dbReference type="ARBA" id="ARBA00022737"/>
    </source>
</evidence>
<dbReference type="GO" id="GO:0009089">
    <property type="term" value="P:lysine biosynthetic process via diaminopimelate"/>
    <property type="evidence" value="ECO:0007669"/>
    <property type="project" value="UniProtKB-UniRule"/>
</dbReference>
<dbReference type="NCBIfam" id="TIGR00965">
    <property type="entry name" value="dapD"/>
    <property type="match status" value="1"/>
</dbReference>
<dbReference type="InterPro" id="IPR050179">
    <property type="entry name" value="Trans_hexapeptide_repeat"/>
</dbReference>
<dbReference type="PANTHER" id="PTHR43300:SF10">
    <property type="entry name" value="2,3,4,5-TETRAHYDROPYRIDINE-2,6-DICARBOXYLATE N-ACETYLTRANSFERASE"/>
    <property type="match status" value="1"/>
</dbReference>
<dbReference type="AlphaFoldDB" id="A0A8J7V1Z4"/>
<sequence>MAHEDLQATIDDAFDNKIGEIDAKTGGAIREAVDDALNLLDSGAARVAEKGDDGWTVNQWLKKAVLLSFRLNDMTTIAGGPGGDANWWDKVPSKFSGWGEKEFREAGFRAVPNCVVRRSAYIAKGVVLMPSFVNLGAYVDEGTMVDTWATVGSCAQIGKGVHLSGGAGIGGVLEPLQAGPVIIEDGAFIGARAEVAEGVIVESGAVLSMGVYIGASTKIVDRTTGEIFTGRVPANAVVVPGTMPGKDLPDGSPGPGLYCAVIVKRVDDRTRSKTSITELLRT</sequence>
<protein>
    <recommendedName>
        <fullName evidence="9">2,3,4,5-tetrahydropyridine-2,6-dicarboxylate N-succinyltransferase</fullName>
        <ecNumber evidence="9">2.3.1.117</ecNumber>
    </recommendedName>
    <alternativeName>
        <fullName evidence="9">Tetrahydrodipicolinate N-succinyltransferase</fullName>
        <shortName evidence="9">THDP succinyltransferase</shortName>
        <shortName evidence="9">THP succinyltransferase</shortName>
        <shortName evidence="9">Tetrahydropicolinate succinylase</shortName>
    </alternativeName>
</protein>
<dbReference type="UniPathway" id="UPA00034">
    <property type="reaction ID" value="UER00019"/>
</dbReference>
<dbReference type="Pfam" id="PF14805">
    <property type="entry name" value="THDPS_N_2"/>
    <property type="match status" value="1"/>
</dbReference>
<dbReference type="CDD" id="cd03350">
    <property type="entry name" value="LbH_THP_succinylT"/>
    <property type="match status" value="1"/>
</dbReference>
<feature type="binding site" evidence="9">
    <location>
        <position position="146"/>
    </location>
    <ligand>
        <name>substrate</name>
    </ligand>
</feature>
<dbReference type="RefSeq" id="WP_210681181.1">
    <property type="nucleotide sequence ID" value="NZ_JAGMWN010000002.1"/>
</dbReference>
<dbReference type="PROSITE" id="PS00101">
    <property type="entry name" value="HEXAPEP_TRANSFERASES"/>
    <property type="match status" value="1"/>
</dbReference>
<keyword evidence="8 9" id="KW-0012">Acyltransferase</keyword>
<dbReference type="GO" id="GO:0019877">
    <property type="term" value="P:diaminopimelate biosynthetic process"/>
    <property type="evidence" value="ECO:0007669"/>
    <property type="project" value="UniProtKB-UniRule"/>
</dbReference>
<dbReference type="InterPro" id="IPR018357">
    <property type="entry name" value="Hexapep_transf_CS"/>
</dbReference>
<name>A0A8J7V1Z4_9PROT</name>
<evidence type="ECO:0000313" key="12">
    <source>
        <dbReference type="Proteomes" id="UP000672602"/>
    </source>
</evidence>
<keyword evidence="12" id="KW-1185">Reference proteome</keyword>
<organism evidence="11 12">
    <name type="scientific">Marivibrio halodurans</name>
    <dbReference type="NCBI Taxonomy" id="2039722"/>
    <lineage>
        <taxon>Bacteria</taxon>
        <taxon>Pseudomonadati</taxon>
        <taxon>Pseudomonadota</taxon>
        <taxon>Alphaproteobacteria</taxon>
        <taxon>Rhodospirillales</taxon>
        <taxon>Rhodospirillaceae</taxon>
        <taxon>Marivibrio</taxon>
    </lineage>
</organism>
<keyword evidence="5 9" id="KW-0677">Repeat</keyword>
<evidence type="ECO:0000259" key="10">
    <source>
        <dbReference type="Pfam" id="PF14805"/>
    </source>
</evidence>
<evidence type="ECO:0000256" key="2">
    <source>
        <dbReference type="ARBA" id="ARBA00022490"/>
    </source>
</evidence>
<comment type="caution">
    <text evidence="11">The sequence shown here is derived from an EMBL/GenBank/DDBJ whole genome shotgun (WGS) entry which is preliminary data.</text>
</comment>